<keyword evidence="3" id="KW-0732">Signal</keyword>
<evidence type="ECO:0000313" key="6">
    <source>
        <dbReference type="Proteomes" id="UP000177932"/>
    </source>
</evidence>
<dbReference type="InterPro" id="IPR050492">
    <property type="entry name" value="Bact_metal-bind_prot9"/>
</dbReference>
<keyword evidence="2 4" id="KW-0813">Transport</keyword>
<comment type="caution">
    <text evidence="5">The sequence shown here is derived from an EMBL/GenBank/DDBJ whole genome shotgun (WGS) entry which is preliminary data.</text>
</comment>
<dbReference type="PRINTS" id="PR00690">
    <property type="entry name" value="ADHESNFAMILY"/>
</dbReference>
<protein>
    <recommendedName>
        <fullName evidence="7">ABC transporter substrate-binding protein</fullName>
    </recommendedName>
</protein>
<dbReference type="InterPro" id="IPR006129">
    <property type="entry name" value="AdhesinB"/>
</dbReference>
<evidence type="ECO:0000256" key="1">
    <source>
        <dbReference type="ARBA" id="ARBA00011028"/>
    </source>
</evidence>
<evidence type="ECO:0000256" key="3">
    <source>
        <dbReference type="ARBA" id="ARBA00022729"/>
    </source>
</evidence>
<dbReference type="Pfam" id="PF01297">
    <property type="entry name" value="ZnuA"/>
    <property type="match status" value="1"/>
</dbReference>
<dbReference type="InterPro" id="IPR006127">
    <property type="entry name" value="ZnuA-like"/>
</dbReference>
<dbReference type="SUPFAM" id="SSF53807">
    <property type="entry name" value="Helical backbone' metal receptor"/>
    <property type="match status" value="1"/>
</dbReference>
<dbReference type="GO" id="GO:0030001">
    <property type="term" value="P:metal ion transport"/>
    <property type="evidence" value="ECO:0007669"/>
    <property type="project" value="InterPro"/>
</dbReference>
<dbReference type="PANTHER" id="PTHR42953:SF3">
    <property type="entry name" value="HIGH-AFFINITY ZINC UPTAKE SYSTEM PROTEIN ZNUA"/>
    <property type="match status" value="1"/>
</dbReference>
<proteinExistence type="inferred from homology"/>
<reference evidence="5 6" key="1">
    <citation type="journal article" date="2016" name="Nat. Commun.">
        <title>Thousands of microbial genomes shed light on interconnected biogeochemical processes in an aquifer system.</title>
        <authorList>
            <person name="Anantharaman K."/>
            <person name="Brown C.T."/>
            <person name="Hug L.A."/>
            <person name="Sharon I."/>
            <person name="Castelle C.J."/>
            <person name="Probst A.J."/>
            <person name="Thomas B.C."/>
            <person name="Singh A."/>
            <person name="Wilkins M.J."/>
            <person name="Karaoz U."/>
            <person name="Brodie E.L."/>
            <person name="Williams K.H."/>
            <person name="Hubbard S.S."/>
            <person name="Banfield J.F."/>
        </authorList>
    </citation>
    <scope>NUCLEOTIDE SEQUENCE [LARGE SCALE GENOMIC DNA]</scope>
</reference>
<name>A0A1G2H6G7_9BACT</name>
<evidence type="ECO:0008006" key="7">
    <source>
        <dbReference type="Google" id="ProtNLM"/>
    </source>
</evidence>
<dbReference type="PANTHER" id="PTHR42953">
    <property type="entry name" value="HIGH-AFFINITY ZINC UPTAKE SYSTEM PROTEIN ZNUA-RELATED"/>
    <property type="match status" value="1"/>
</dbReference>
<dbReference type="EMBL" id="MHOD01000018">
    <property type="protein sequence ID" value="OGZ57949.1"/>
    <property type="molecule type" value="Genomic_DNA"/>
</dbReference>
<gene>
    <name evidence="5" type="ORF">A2827_00135</name>
</gene>
<dbReference type="GO" id="GO:0046872">
    <property type="term" value="F:metal ion binding"/>
    <property type="evidence" value="ECO:0007669"/>
    <property type="project" value="InterPro"/>
</dbReference>
<dbReference type="PRINTS" id="PR00691">
    <property type="entry name" value="ADHESINB"/>
</dbReference>
<evidence type="ECO:0000256" key="2">
    <source>
        <dbReference type="ARBA" id="ARBA00022448"/>
    </source>
</evidence>
<dbReference type="Proteomes" id="UP000177932">
    <property type="component" value="Unassembled WGS sequence"/>
</dbReference>
<sequence>NVIATFFPLYDFTREIAGDRINLDIIFTQTPEVSSFSPNDIEKINKAHLVIKNGIGLEPILDELILASDNKDVTVADTSEGVIFAKNPGDIETHEDEDRHQDHGLADPHIWLNPQNAIIQVKNIRDALIQLDPENAQFYRENSETYISKLIELDQRLYIEISALSEKDFIAFHSAFGYFAQRYGLNQVAVIEEFPGKEPSPKYISDVIRTIKETGVKVIFSEPQFSPRIADALAKDLNLTVYPLNPVETGDISRDSYVKIMEDNLLTLKNALR</sequence>
<dbReference type="InterPro" id="IPR006128">
    <property type="entry name" value="Lipoprotein_PsaA-like"/>
</dbReference>
<dbReference type="GO" id="GO:0007155">
    <property type="term" value="P:cell adhesion"/>
    <property type="evidence" value="ECO:0007669"/>
    <property type="project" value="InterPro"/>
</dbReference>
<organism evidence="5 6">
    <name type="scientific">Candidatus Spechtbacteria bacterium RIFCSPHIGHO2_01_FULL_43_30</name>
    <dbReference type="NCBI Taxonomy" id="1802158"/>
    <lineage>
        <taxon>Bacteria</taxon>
        <taxon>Candidatus Spechtiibacteriota</taxon>
    </lineage>
</organism>
<accession>A0A1G2H6G7</accession>
<dbReference type="STRING" id="1802158.A2827_00135"/>
<evidence type="ECO:0000256" key="4">
    <source>
        <dbReference type="RuleBase" id="RU003512"/>
    </source>
</evidence>
<feature type="non-terminal residue" evidence="5">
    <location>
        <position position="1"/>
    </location>
</feature>
<evidence type="ECO:0000313" key="5">
    <source>
        <dbReference type="EMBL" id="OGZ57949.1"/>
    </source>
</evidence>
<comment type="similarity">
    <text evidence="1 4">Belongs to the bacterial solute-binding protein 9 family.</text>
</comment>
<dbReference type="Gene3D" id="3.40.50.1980">
    <property type="entry name" value="Nitrogenase molybdenum iron protein domain"/>
    <property type="match status" value="2"/>
</dbReference>
<dbReference type="AlphaFoldDB" id="A0A1G2H6G7"/>